<feature type="transmembrane region" description="Helical" evidence="7">
    <location>
        <begin position="94"/>
        <end position="111"/>
    </location>
</feature>
<dbReference type="Proteomes" id="UP001287356">
    <property type="component" value="Unassembled WGS sequence"/>
</dbReference>
<feature type="transmembrane region" description="Helical" evidence="7">
    <location>
        <begin position="63"/>
        <end position="82"/>
    </location>
</feature>
<dbReference type="InterPro" id="IPR052337">
    <property type="entry name" value="SAT4-like"/>
</dbReference>
<feature type="region of interest" description="Disordered" evidence="6">
    <location>
        <begin position="402"/>
        <end position="457"/>
    </location>
</feature>
<evidence type="ECO:0000259" key="8">
    <source>
        <dbReference type="Pfam" id="PF20684"/>
    </source>
</evidence>
<dbReference type="AlphaFoldDB" id="A0AAE0KII9"/>
<evidence type="ECO:0000256" key="2">
    <source>
        <dbReference type="ARBA" id="ARBA00022692"/>
    </source>
</evidence>
<reference evidence="9" key="2">
    <citation type="submission" date="2023-06" db="EMBL/GenBank/DDBJ databases">
        <authorList>
            <consortium name="Lawrence Berkeley National Laboratory"/>
            <person name="Haridas S."/>
            <person name="Hensen N."/>
            <person name="Bonometti L."/>
            <person name="Westerberg I."/>
            <person name="Brannstrom I.O."/>
            <person name="Guillou S."/>
            <person name="Cros-Aarteil S."/>
            <person name="Calhoun S."/>
            <person name="Kuo A."/>
            <person name="Mondo S."/>
            <person name="Pangilinan J."/>
            <person name="Riley R."/>
            <person name="Labutti K."/>
            <person name="Andreopoulos B."/>
            <person name="Lipzen A."/>
            <person name="Chen C."/>
            <person name="Yanf M."/>
            <person name="Daum C."/>
            <person name="Ng V."/>
            <person name="Clum A."/>
            <person name="Steindorff A."/>
            <person name="Ohm R."/>
            <person name="Martin F."/>
            <person name="Silar P."/>
            <person name="Natvig D."/>
            <person name="Lalanne C."/>
            <person name="Gautier V."/>
            <person name="Ament-Velasquez S.L."/>
            <person name="Kruys A."/>
            <person name="Hutchinson M.I."/>
            <person name="Powell A.J."/>
            <person name="Barry K."/>
            <person name="Miller A.N."/>
            <person name="Grigoriev I.V."/>
            <person name="Debuchy R."/>
            <person name="Gladieux P."/>
            <person name="Thoren M.H."/>
            <person name="Johannesson H."/>
        </authorList>
    </citation>
    <scope>NUCLEOTIDE SEQUENCE</scope>
    <source>
        <strain evidence="9">CBS 958.72</strain>
    </source>
</reference>
<feature type="domain" description="Rhodopsin" evidence="8">
    <location>
        <begin position="78"/>
        <end position="316"/>
    </location>
</feature>
<sequence>MDHLAALLFPRANAASTTPTGALPTNAPFGASPGAPLPTDYCTLKYAGLTSGPIPDQGQRSLAAIWSLVALSTLFIALRIYCKIWRLRKLWWDDWVLFLSWVCLVIDGAMSQRAVDLGFGRYPCDIDPRNFPLIGLEGQNIGATFGMFAVVWSKTSFAITLLRLTEGKTKAFIWCIIVSMNIIFFLEALFVWVQCTPISKTWLPSTPGTCWGSHPVNVYGVFAGCFSGVCDIILALLPWRLVWSLQMQKKEKIGVGIAMSMGVFAGATAFVKSHMILTLGTSNFSYDGCELLVWAAAEIATTIMAACIPILRVFVREVRERTIARSGALSNNENYYYKRKVMSGTGGSGGSSSHTSSSNRPRSGLVFSAPAISLAVTKPPLSPPLGADDSSEKHILPIVHEDAASSGNEDSSSPSGSRKNVRIVRTQEYAVEYRDRGRDSGDAGYVHELRTLPNHAR</sequence>
<keyword evidence="2 7" id="KW-0812">Transmembrane</keyword>
<feature type="compositionally biased region" description="Low complexity" evidence="6">
    <location>
        <begin position="404"/>
        <end position="417"/>
    </location>
</feature>
<feature type="transmembrane region" description="Helical" evidence="7">
    <location>
        <begin position="218"/>
        <end position="241"/>
    </location>
</feature>
<evidence type="ECO:0000256" key="5">
    <source>
        <dbReference type="ARBA" id="ARBA00038359"/>
    </source>
</evidence>
<accession>A0AAE0KII9</accession>
<proteinExistence type="inferred from homology"/>
<dbReference type="PANTHER" id="PTHR33048">
    <property type="entry name" value="PTH11-LIKE INTEGRAL MEMBRANE PROTEIN (AFU_ORTHOLOGUE AFUA_5G11245)"/>
    <property type="match status" value="1"/>
</dbReference>
<comment type="subcellular location">
    <subcellularLocation>
        <location evidence="1">Membrane</location>
        <topology evidence="1">Multi-pass membrane protein</topology>
    </subcellularLocation>
</comment>
<evidence type="ECO:0000256" key="7">
    <source>
        <dbReference type="SAM" id="Phobius"/>
    </source>
</evidence>
<dbReference type="Pfam" id="PF20684">
    <property type="entry name" value="Fung_rhodopsin"/>
    <property type="match status" value="1"/>
</dbReference>
<dbReference type="EMBL" id="JAULSN010000003">
    <property type="protein sequence ID" value="KAK3377393.1"/>
    <property type="molecule type" value="Genomic_DNA"/>
</dbReference>
<feature type="transmembrane region" description="Helical" evidence="7">
    <location>
        <begin position="171"/>
        <end position="193"/>
    </location>
</feature>
<evidence type="ECO:0000256" key="4">
    <source>
        <dbReference type="ARBA" id="ARBA00023136"/>
    </source>
</evidence>
<dbReference type="GO" id="GO:0016020">
    <property type="term" value="C:membrane"/>
    <property type="evidence" value="ECO:0007669"/>
    <property type="project" value="UniProtKB-SubCell"/>
</dbReference>
<evidence type="ECO:0000256" key="6">
    <source>
        <dbReference type="SAM" id="MobiDB-lite"/>
    </source>
</evidence>
<organism evidence="9 10">
    <name type="scientific">Lasiosphaeria ovina</name>
    <dbReference type="NCBI Taxonomy" id="92902"/>
    <lineage>
        <taxon>Eukaryota</taxon>
        <taxon>Fungi</taxon>
        <taxon>Dikarya</taxon>
        <taxon>Ascomycota</taxon>
        <taxon>Pezizomycotina</taxon>
        <taxon>Sordariomycetes</taxon>
        <taxon>Sordariomycetidae</taxon>
        <taxon>Sordariales</taxon>
        <taxon>Lasiosphaeriaceae</taxon>
        <taxon>Lasiosphaeria</taxon>
    </lineage>
</organism>
<feature type="compositionally biased region" description="Basic and acidic residues" evidence="6">
    <location>
        <begin position="431"/>
        <end position="450"/>
    </location>
</feature>
<feature type="transmembrane region" description="Helical" evidence="7">
    <location>
        <begin position="253"/>
        <end position="271"/>
    </location>
</feature>
<keyword evidence="10" id="KW-1185">Reference proteome</keyword>
<keyword evidence="4 7" id="KW-0472">Membrane</keyword>
<dbReference type="PANTHER" id="PTHR33048:SF42">
    <property type="entry name" value="INTEGRAL MEMBRANE PROTEIN"/>
    <property type="match status" value="1"/>
</dbReference>
<comment type="caution">
    <text evidence="9">The sequence shown here is derived from an EMBL/GenBank/DDBJ whole genome shotgun (WGS) entry which is preliminary data.</text>
</comment>
<protein>
    <recommendedName>
        <fullName evidence="8">Rhodopsin domain-containing protein</fullName>
    </recommendedName>
</protein>
<name>A0AAE0KII9_9PEZI</name>
<evidence type="ECO:0000313" key="9">
    <source>
        <dbReference type="EMBL" id="KAK3377393.1"/>
    </source>
</evidence>
<reference evidence="9" key="1">
    <citation type="journal article" date="2023" name="Mol. Phylogenet. Evol.">
        <title>Genome-scale phylogeny and comparative genomics of the fungal order Sordariales.</title>
        <authorList>
            <person name="Hensen N."/>
            <person name="Bonometti L."/>
            <person name="Westerberg I."/>
            <person name="Brannstrom I.O."/>
            <person name="Guillou S."/>
            <person name="Cros-Aarteil S."/>
            <person name="Calhoun S."/>
            <person name="Haridas S."/>
            <person name="Kuo A."/>
            <person name="Mondo S."/>
            <person name="Pangilinan J."/>
            <person name="Riley R."/>
            <person name="LaButti K."/>
            <person name="Andreopoulos B."/>
            <person name="Lipzen A."/>
            <person name="Chen C."/>
            <person name="Yan M."/>
            <person name="Daum C."/>
            <person name="Ng V."/>
            <person name="Clum A."/>
            <person name="Steindorff A."/>
            <person name="Ohm R.A."/>
            <person name="Martin F."/>
            <person name="Silar P."/>
            <person name="Natvig D.O."/>
            <person name="Lalanne C."/>
            <person name="Gautier V."/>
            <person name="Ament-Velasquez S.L."/>
            <person name="Kruys A."/>
            <person name="Hutchinson M.I."/>
            <person name="Powell A.J."/>
            <person name="Barry K."/>
            <person name="Miller A.N."/>
            <person name="Grigoriev I.V."/>
            <person name="Debuchy R."/>
            <person name="Gladieux P."/>
            <person name="Hiltunen Thoren M."/>
            <person name="Johannesson H."/>
        </authorList>
    </citation>
    <scope>NUCLEOTIDE SEQUENCE</scope>
    <source>
        <strain evidence="9">CBS 958.72</strain>
    </source>
</reference>
<gene>
    <name evidence="9" type="ORF">B0T24DRAFT_239545</name>
</gene>
<evidence type="ECO:0000256" key="1">
    <source>
        <dbReference type="ARBA" id="ARBA00004141"/>
    </source>
</evidence>
<evidence type="ECO:0000256" key="3">
    <source>
        <dbReference type="ARBA" id="ARBA00022989"/>
    </source>
</evidence>
<comment type="similarity">
    <text evidence="5">Belongs to the SAT4 family.</text>
</comment>
<feature type="transmembrane region" description="Helical" evidence="7">
    <location>
        <begin position="141"/>
        <end position="164"/>
    </location>
</feature>
<feature type="transmembrane region" description="Helical" evidence="7">
    <location>
        <begin position="291"/>
        <end position="315"/>
    </location>
</feature>
<evidence type="ECO:0000313" key="10">
    <source>
        <dbReference type="Proteomes" id="UP001287356"/>
    </source>
</evidence>
<keyword evidence="3 7" id="KW-1133">Transmembrane helix</keyword>
<dbReference type="InterPro" id="IPR049326">
    <property type="entry name" value="Rhodopsin_dom_fungi"/>
</dbReference>